<dbReference type="AlphaFoldDB" id="A0A8S1CHJ4"/>
<dbReference type="GO" id="GO:0033565">
    <property type="term" value="C:ESCRT-0 complex"/>
    <property type="evidence" value="ECO:0007669"/>
    <property type="project" value="UniProtKB-ARBA"/>
</dbReference>
<dbReference type="Gene3D" id="1.20.5.1940">
    <property type="match status" value="1"/>
</dbReference>
<evidence type="ECO:0000313" key="11">
    <source>
        <dbReference type="EMBL" id="CAB3368779.1"/>
    </source>
</evidence>
<keyword evidence="4" id="KW-0813">Transport</keyword>
<dbReference type="GO" id="GO:0035091">
    <property type="term" value="F:phosphatidylinositol binding"/>
    <property type="evidence" value="ECO:0007669"/>
    <property type="project" value="InterPro"/>
</dbReference>
<organism evidence="11 12">
    <name type="scientific">Cloeon dipterum</name>
    <dbReference type="NCBI Taxonomy" id="197152"/>
    <lineage>
        <taxon>Eukaryota</taxon>
        <taxon>Metazoa</taxon>
        <taxon>Ecdysozoa</taxon>
        <taxon>Arthropoda</taxon>
        <taxon>Hexapoda</taxon>
        <taxon>Insecta</taxon>
        <taxon>Pterygota</taxon>
        <taxon>Palaeoptera</taxon>
        <taxon>Ephemeroptera</taxon>
        <taxon>Pisciforma</taxon>
        <taxon>Baetidae</taxon>
        <taxon>Cloeon</taxon>
    </lineage>
</organism>
<dbReference type="PANTHER" id="PTHR45929:SF3">
    <property type="entry name" value="JAK PATHWAY SIGNAL TRANSDUCTION ADAPTOR MOLECULE"/>
    <property type="match status" value="1"/>
</dbReference>
<keyword evidence="6" id="KW-0653">Protein transport</keyword>
<keyword evidence="3 7" id="KW-0728">SH3 domain</keyword>
<comment type="caution">
    <text evidence="11">The sequence shown here is derived from an EMBL/GenBank/DDBJ whole genome shotgun (WGS) entry which is preliminary data.</text>
</comment>
<dbReference type="GO" id="GO:0043130">
    <property type="term" value="F:ubiquitin binding"/>
    <property type="evidence" value="ECO:0007669"/>
    <property type="project" value="InterPro"/>
</dbReference>
<name>A0A8S1CHJ4_9INSE</name>
<evidence type="ECO:0000259" key="9">
    <source>
        <dbReference type="PROSITE" id="PS50002"/>
    </source>
</evidence>
<dbReference type="SUPFAM" id="SSF50044">
    <property type="entry name" value="SH3-domain"/>
    <property type="match status" value="1"/>
</dbReference>
<dbReference type="Gene3D" id="2.30.30.40">
    <property type="entry name" value="SH3 Domains"/>
    <property type="match status" value="1"/>
</dbReference>
<dbReference type="GO" id="GO:0043328">
    <property type="term" value="P:protein transport to vacuole involved in ubiquitin-dependent protein catabolic process via the multivesicular body sorting pathway"/>
    <property type="evidence" value="ECO:0007669"/>
    <property type="project" value="TreeGrafter"/>
</dbReference>
<evidence type="ECO:0000256" key="6">
    <source>
        <dbReference type="ARBA" id="ARBA00022927"/>
    </source>
</evidence>
<dbReference type="Gene3D" id="1.25.40.90">
    <property type="match status" value="1"/>
</dbReference>
<evidence type="ECO:0000256" key="5">
    <source>
        <dbReference type="ARBA" id="ARBA00022753"/>
    </source>
</evidence>
<feature type="domain" description="SH3" evidence="9">
    <location>
        <begin position="221"/>
        <end position="280"/>
    </location>
</feature>
<keyword evidence="12" id="KW-1185">Reference proteome</keyword>
<dbReference type="PRINTS" id="PR00452">
    <property type="entry name" value="SH3DOMAIN"/>
</dbReference>
<evidence type="ECO:0000259" key="10">
    <source>
        <dbReference type="PROSITE" id="PS50179"/>
    </source>
</evidence>
<reference evidence="11 12" key="1">
    <citation type="submission" date="2020-04" db="EMBL/GenBank/DDBJ databases">
        <authorList>
            <person name="Alioto T."/>
            <person name="Alioto T."/>
            <person name="Gomez Garrido J."/>
        </authorList>
    </citation>
    <scope>NUCLEOTIDE SEQUENCE [LARGE SCALE GENOMIC DNA]</scope>
</reference>
<sequence>MGIFSTASSFDADVEKATDEKNTTEKWAEIMDICDRVVTTQNGAKECLRSIMKRVIHPDPHVALQALTLLDACVNNCGKPFHLEVSSRDFESEVRRLVSRGGRTPLQEKLKSMLKSWAESPDFTKDPQLSLIPSLYKKLKEEGVDFTPSHQPVEPIKLSKDPNVVQSKQEEDDIAKAIELSLKEATKKSGSGSSSIGGAISSSSLYPSMNNFSLKASSPPPQETKVRALYDFEAAEDNELSFKAGDIVFVTDNTDPNWWKGHSSKGEGLFPANFVTTDLSELKRSVQFNEAVEVKTVTYEEEEEEDTSVPEVDESKIDRLLSIIHDIDPTDEAASGVDPSLEKQVNAMGPLIDVELEKIDRRHASLTQLATELTDALNMYHSLMRENVKPDWNPYMQPPQAYGQQFPQPMPPPPAGMPAMYPGPMPGGGPPPQGPPEGYAWAPTPMGVPYGHLPADYGATQYPQGPAMPQNTPSSTMMRCMNLKQKSIPIFCKIGHLSDAILARMQL</sequence>
<evidence type="ECO:0000256" key="1">
    <source>
        <dbReference type="ARBA" id="ARBA00004177"/>
    </source>
</evidence>
<dbReference type="InterPro" id="IPR002014">
    <property type="entry name" value="VHS_dom"/>
</dbReference>
<gene>
    <name evidence="11" type="ORF">CLODIP_2_CD00859</name>
</gene>
<dbReference type="Pfam" id="PF00790">
    <property type="entry name" value="VHS"/>
    <property type="match status" value="1"/>
</dbReference>
<proteinExistence type="inferred from homology"/>
<dbReference type="Proteomes" id="UP000494165">
    <property type="component" value="Unassembled WGS sequence"/>
</dbReference>
<comment type="subcellular location">
    <subcellularLocation>
        <location evidence="1">Endosome</location>
    </subcellularLocation>
</comment>
<keyword evidence="5" id="KW-0967">Endosome</keyword>
<dbReference type="CDD" id="cd03568">
    <property type="entry name" value="VHS_STAM"/>
    <property type="match status" value="1"/>
</dbReference>
<dbReference type="PROSITE" id="PS50002">
    <property type="entry name" value="SH3"/>
    <property type="match status" value="1"/>
</dbReference>
<dbReference type="InterPro" id="IPR050670">
    <property type="entry name" value="STAM"/>
</dbReference>
<evidence type="ECO:0000256" key="3">
    <source>
        <dbReference type="ARBA" id="ARBA00022443"/>
    </source>
</evidence>
<protein>
    <recommendedName>
        <fullName evidence="13">Signal transducing adapter molecule 1</fullName>
    </recommendedName>
</protein>
<dbReference type="CDD" id="cd11820">
    <property type="entry name" value="SH3_STAM"/>
    <property type="match status" value="1"/>
</dbReference>
<dbReference type="InterPro" id="IPR001452">
    <property type="entry name" value="SH3_domain"/>
</dbReference>
<evidence type="ECO:0008006" key="13">
    <source>
        <dbReference type="Google" id="ProtNLM"/>
    </source>
</evidence>
<dbReference type="InterPro" id="IPR003903">
    <property type="entry name" value="UIM_dom"/>
</dbReference>
<dbReference type="SMART" id="SM00326">
    <property type="entry name" value="SH3"/>
    <property type="match status" value="1"/>
</dbReference>
<dbReference type="FunFam" id="1.25.40.90:FF:000009">
    <property type="entry name" value="Putative signal transducing adapter molecule 1"/>
    <property type="match status" value="1"/>
</dbReference>
<dbReference type="FunFam" id="2.30.30.40:FF:000072">
    <property type="entry name" value="Unconventional Myosin IB"/>
    <property type="match status" value="1"/>
</dbReference>
<dbReference type="SMART" id="SM00288">
    <property type="entry name" value="VHS"/>
    <property type="match status" value="1"/>
</dbReference>
<dbReference type="InterPro" id="IPR008942">
    <property type="entry name" value="ENTH_VHS"/>
</dbReference>
<feature type="domain" description="VHS" evidence="10">
    <location>
        <begin position="17"/>
        <end position="147"/>
    </location>
</feature>
<dbReference type="PROSITE" id="PS50179">
    <property type="entry name" value="VHS"/>
    <property type="match status" value="1"/>
</dbReference>
<evidence type="ECO:0000256" key="8">
    <source>
        <dbReference type="SAM" id="MobiDB-lite"/>
    </source>
</evidence>
<dbReference type="InterPro" id="IPR036028">
    <property type="entry name" value="SH3-like_dom_sf"/>
</dbReference>
<feature type="region of interest" description="Disordered" evidence="8">
    <location>
        <begin position="146"/>
        <end position="166"/>
    </location>
</feature>
<dbReference type="PROSITE" id="PS50330">
    <property type="entry name" value="UIM"/>
    <property type="match status" value="1"/>
</dbReference>
<comment type="similarity">
    <text evidence="2">Belongs to the STAM family.</text>
</comment>
<dbReference type="PANTHER" id="PTHR45929">
    <property type="entry name" value="JAK PATHWAY SIGNAL TRANSDUCTION ADAPTOR MOLECULE"/>
    <property type="match status" value="1"/>
</dbReference>
<accession>A0A8S1CHJ4</accession>
<dbReference type="Pfam" id="PF00018">
    <property type="entry name" value="SH3_1"/>
    <property type="match status" value="1"/>
</dbReference>
<evidence type="ECO:0000256" key="7">
    <source>
        <dbReference type="PROSITE-ProRule" id="PRU00192"/>
    </source>
</evidence>
<evidence type="ECO:0000256" key="2">
    <source>
        <dbReference type="ARBA" id="ARBA00009666"/>
    </source>
</evidence>
<dbReference type="EMBL" id="CADEPI010000039">
    <property type="protein sequence ID" value="CAB3368779.1"/>
    <property type="molecule type" value="Genomic_DNA"/>
</dbReference>
<dbReference type="OrthoDB" id="10068368at2759"/>
<evidence type="ECO:0000313" key="12">
    <source>
        <dbReference type="Proteomes" id="UP000494165"/>
    </source>
</evidence>
<dbReference type="SUPFAM" id="SSF48464">
    <property type="entry name" value="ENTH/VHS domain"/>
    <property type="match status" value="1"/>
</dbReference>
<evidence type="ECO:0000256" key="4">
    <source>
        <dbReference type="ARBA" id="ARBA00022448"/>
    </source>
</evidence>